<dbReference type="Gene3D" id="3.90.176.10">
    <property type="entry name" value="Toxin ADP-ribosyltransferase, Chain A, domain 1"/>
    <property type="match status" value="1"/>
</dbReference>
<evidence type="ECO:0000313" key="8">
    <source>
        <dbReference type="EMBL" id="CAF3802693.1"/>
    </source>
</evidence>
<dbReference type="AlphaFoldDB" id="A0A814J3U1"/>
<sequence length="591" mass="68523">MASNQDTSQTGNAVVTINIKTICKNKESITLIWFDENIGRNLDDVKKTKKMLREINSMVVFFDERDKCIEHILSIKDELIFLIVSGKSARDILDAARSSRQIDSIFIFCAKIERHLTLRDEYKRIAGVFNKQEDLIRCIRRTLESVHEQLAAFSLFDKKQNSTRDLTQNSASFLWFQLFKNVVLVKMPPTAEAKEQMVRECHNFYRGVDTATRDVVDFAENYKSKDAVEWYTRENFLYHIVNKALRTEDIEGLYMLRFYIANLSSNIVALHATQQLSQITVYRGLKLTRAEIETYKPDSLISTNGFLSTSRSKETAVEFAKKRSRTRTDVEPVLFEIEANKNQSIFADIANMSKYDKEKEVLFDLAATFKITSNQFDATLGLWIICMTSTNEGEKVVEEHKKLIEEELAQTNVHIMFGQLLADMGEFEKSLKYFQTLLQKKDYSRKEEANIYYNIGRAYCCQDNYLSAEENYYRAYEMQMKAKPPRTRDAARSLKGIGIVNKLKGNYDQALQIYSQALKMCENSDIDRARLINNMALVYVKEKKYNDAMKYHRNALEIYKAQLPSHHVYIALCLNSMGDVYDKTKHPDEAL</sequence>
<dbReference type="EMBL" id="CAJNOQ010003835">
    <property type="protein sequence ID" value="CAF1031932.1"/>
    <property type="molecule type" value="Genomic_DNA"/>
</dbReference>
<dbReference type="EMBL" id="CAJNOK010004465">
    <property type="protein sequence ID" value="CAF0938502.1"/>
    <property type="molecule type" value="Genomic_DNA"/>
</dbReference>
<dbReference type="SUPFAM" id="SSF56399">
    <property type="entry name" value="ADP-ribosylation"/>
    <property type="match status" value="1"/>
</dbReference>
<evidence type="ECO:0000256" key="1">
    <source>
        <dbReference type="ARBA" id="ARBA00022737"/>
    </source>
</evidence>
<dbReference type="PROSITE" id="PS50005">
    <property type="entry name" value="TPR"/>
    <property type="match status" value="4"/>
</dbReference>
<feature type="repeat" description="TPR" evidence="3">
    <location>
        <begin position="491"/>
        <end position="524"/>
    </location>
</feature>
<dbReference type="InterPro" id="IPR019734">
    <property type="entry name" value="TPR_rpt"/>
</dbReference>
<organism evidence="6 9">
    <name type="scientific">Didymodactylos carnosus</name>
    <dbReference type="NCBI Taxonomy" id="1234261"/>
    <lineage>
        <taxon>Eukaryota</taxon>
        <taxon>Metazoa</taxon>
        <taxon>Spiralia</taxon>
        <taxon>Gnathifera</taxon>
        <taxon>Rotifera</taxon>
        <taxon>Eurotatoria</taxon>
        <taxon>Bdelloidea</taxon>
        <taxon>Philodinida</taxon>
        <taxon>Philodinidae</taxon>
        <taxon>Didymodactylos</taxon>
    </lineage>
</organism>
<dbReference type="PROSITE" id="PS51996">
    <property type="entry name" value="TR_MART"/>
    <property type="match status" value="1"/>
</dbReference>
<dbReference type="EMBL" id="CAJOBC010003835">
    <property type="protein sequence ID" value="CAF3802693.1"/>
    <property type="molecule type" value="Genomic_DNA"/>
</dbReference>
<dbReference type="EMBL" id="CAJOBA010004469">
    <property type="protein sequence ID" value="CAF3713928.1"/>
    <property type="molecule type" value="Genomic_DNA"/>
</dbReference>
<feature type="repeat" description="TPR" evidence="3">
    <location>
        <begin position="411"/>
        <end position="444"/>
    </location>
</feature>
<evidence type="ECO:0000313" key="5">
    <source>
        <dbReference type="EMBL" id="CAF0938502.1"/>
    </source>
</evidence>
<dbReference type="OrthoDB" id="5981781at2759"/>
<dbReference type="SUPFAM" id="SSF48452">
    <property type="entry name" value="TPR-like"/>
    <property type="match status" value="2"/>
</dbReference>
<dbReference type="SMART" id="SM00028">
    <property type="entry name" value="TPR"/>
    <property type="match status" value="4"/>
</dbReference>
<keyword evidence="9" id="KW-1185">Reference proteome</keyword>
<evidence type="ECO:0000256" key="2">
    <source>
        <dbReference type="ARBA" id="ARBA00022803"/>
    </source>
</evidence>
<feature type="repeat" description="TPR" evidence="3">
    <location>
        <begin position="529"/>
        <end position="562"/>
    </location>
</feature>
<evidence type="ECO:0000313" key="7">
    <source>
        <dbReference type="EMBL" id="CAF3713928.1"/>
    </source>
</evidence>
<dbReference type="Pfam" id="PF03496">
    <property type="entry name" value="ADPrib_exo_Tox"/>
    <property type="match status" value="1"/>
</dbReference>
<name>A0A814J3U1_9BILA</name>
<dbReference type="InterPro" id="IPR011990">
    <property type="entry name" value="TPR-like_helical_dom_sf"/>
</dbReference>
<dbReference type="Proteomes" id="UP000663829">
    <property type="component" value="Unassembled WGS sequence"/>
</dbReference>
<keyword evidence="2 3" id="KW-0802">TPR repeat</keyword>
<dbReference type="Proteomes" id="UP000682733">
    <property type="component" value="Unassembled WGS sequence"/>
</dbReference>
<dbReference type="InterPro" id="IPR003540">
    <property type="entry name" value="ADP-ribosyltransferase"/>
</dbReference>
<evidence type="ECO:0000313" key="9">
    <source>
        <dbReference type="Proteomes" id="UP000663829"/>
    </source>
</evidence>
<reference evidence="6" key="1">
    <citation type="submission" date="2021-02" db="EMBL/GenBank/DDBJ databases">
        <authorList>
            <person name="Nowell W R."/>
        </authorList>
    </citation>
    <scope>NUCLEOTIDE SEQUENCE</scope>
</reference>
<dbReference type="Proteomes" id="UP000681722">
    <property type="component" value="Unassembled WGS sequence"/>
</dbReference>
<evidence type="ECO:0000313" key="6">
    <source>
        <dbReference type="EMBL" id="CAF1031932.1"/>
    </source>
</evidence>
<comment type="caution">
    <text evidence="6">The sequence shown here is derived from an EMBL/GenBank/DDBJ whole genome shotgun (WGS) entry which is preliminary data.</text>
</comment>
<accession>A0A814J3U1</accession>
<dbReference type="Proteomes" id="UP000677228">
    <property type="component" value="Unassembled WGS sequence"/>
</dbReference>
<dbReference type="PANTHER" id="PTHR45641">
    <property type="entry name" value="TETRATRICOPEPTIDE REPEAT PROTEIN (AFU_ORTHOLOGUE AFUA_6G03870)"/>
    <property type="match status" value="1"/>
</dbReference>
<dbReference type="Gene3D" id="1.25.40.10">
    <property type="entry name" value="Tetratricopeptide repeat domain"/>
    <property type="match status" value="2"/>
</dbReference>
<protein>
    <recommendedName>
        <fullName evidence="4">ADP ribosyltransferase domain-containing protein</fullName>
    </recommendedName>
</protein>
<proteinExistence type="predicted"/>
<gene>
    <name evidence="6" type="ORF">GPM918_LOCUS15324</name>
    <name evidence="5" type="ORF">OVA965_LOCUS11513</name>
    <name evidence="8" type="ORF">SRO942_LOCUS15324</name>
    <name evidence="7" type="ORF">TMI583_LOCUS11514</name>
</gene>
<dbReference type="PANTHER" id="PTHR45641:SF19">
    <property type="entry name" value="NEPHROCYSTIN-3"/>
    <property type="match status" value="1"/>
</dbReference>
<keyword evidence="1" id="KW-0677">Repeat</keyword>
<feature type="domain" description="ADP ribosyltransferase" evidence="4">
    <location>
        <begin position="223"/>
        <end position="375"/>
    </location>
</feature>
<dbReference type="Pfam" id="PF13424">
    <property type="entry name" value="TPR_12"/>
    <property type="match status" value="2"/>
</dbReference>
<dbReference type="GO" id="GO:0005576">
    <property type="term" value="C:extracellular region"/>
    <property type="evidence" value="ECO:0007669"/>
    <property type="project" value="InterPro"/>
</dbReference>
<feature type="repeat" description="TPR" evidence="3">
    <location>
        <begin position="449"/>
        <end position="482"/>
    </location>
</feature>
<evidence type="ECO:0000259" key="4">
    <source>
        <dbReference type="Pfam" id="PF03496"/>
    </source>
</evidence>
<evidence type="ECO:0000256" key="3">
    <source>
        <dbReference type="PROSITE-ProRule" id="PRU00339"/>
    </source>
</evidence>